<dbReference type="InterPro" id="IPR016047">
    <property type="entry name" value="M23ase_b-sheet_dom"/>
</dbReference>
<sequence>MKPEEPNNNVSFEKAKRRLKWKKLFAKKWFFPAVYLSAAAVILSIAWWYQSNQLQQVSKTKQEGMNQETALPVDQVLEEESEQTLGLPFPVNLEVAKKMNYYDEAGSQETKETSLVNYANTYFPHSGIDFARKDGKTFEVVAAMDGKVMRAQENPILGYEIEIQHENGLTTVYQSLENVKVTKGSTVKKGDVLANAGQNNFEKEAGKHLHFEVRNKDGETVNPSQFFAEDLNG</sequence>
<dbReference type="SUPFAM" id="SSF51261">
    <property type="entry name" value="Duplicated hybrid motif"/>
    <property type="match status" value="1"/>
</dbReference>
<dbReference type="PANTHER" id="PTHR21666:SF291">
    <property type="entry name" value="STAGE II SPORULATION PROTEIN Q"/>
    <property type="match status" value="1"/>
</dbReference>
<name>A0A926N5W1_9BACL</name>
<dbReference type="InterPro" id="IPR050570">
    <property type="entry name" value="Cell_wall_metabolism_enzyme"/>
</dbReference>
<proteinExistence type="predicted"/>
<keyword evidence="1" id="KW-0472">Membrane</keyword>
<feature type="domain" description="M23ase beta-sheet core" evidence="2">
    <location>
        <begin position="124"/>
        <end position="223"/>
    </location>
</feature>
<feature type="transmembrane region" description="Helical" evidence="1">
    <location>
        <begin position="29"/>
        <end position="49"/>
    </location>
</feature>
<protein>
    <submittedName>
        <fullName evidence="3">M23 family metallopeptidase</fullName>
    </submittedName>
</protein>
<dbReference type="Gene3D" id="2.70.70.10">
    <property type="entry name" value="Glucose Permease (Domain IIA)"/>
    <property type="match status" value="1"/>
</dbReference>
<comment type="caution">
    <text evidence="3">The sequence shown here is derived from an EMBL/GenBank/DDBJ whole genome shotgun (WGS) entry which is preliminary data.</text>
</comment>
<dbReference type="RefSeq" id="WP_191139582.1">
    <property type="nucleotide sequence ID" value="NZ_JACXAG020000003.1"/>
</dbReference>
<keyword evidence="1" id="KW-1133">Transmembrane helix</keyword>
<organism evidence="3 4">
    <name type="scientific">Polycladospora coralii</name>
    <dbReference type="NCBI Taxonomy" id="2771432"/>
    <lineage>
        <taxon>Bacteria</taxon>
        <taxon>Bacillati</taxon>
        <taxon>Bacillota</taxon>
        <taxon>Bacilli</taxon>
        <taxon>Bacillales</taxon>
        <taxon>Thermoactinomycetaceae</taxon>
        <taxon>Polycladospora</taxon>
    </lineage>
</organism>
<evidence type="ECO:0000256" key="1">
    <source>
        <dbReference type="SAM" id="Phobius"/>
    </source>
</evidence>
<dbReference type="GO" id="GO:0004222">
    <property type="term" value="F:metalloendopeptidase activity"/>
    <property type="evidence" value="ECO:0007669"/>
    <property type="project" value="TreeGrafter"/>
</dbReference>
<evidence type="ECO:0000313" key="4">
    <source>
        <dbReference type="Proteomes" id="UP000661691"/>
    </source>
</evidence>
<evidence type="ECO:0000259" key="2">
    <source>
        <dbReference type="Pfam" id="PF01551"/>
    </source>
</evidence>
<dbReference type="CDD" id="cd12797">
    <property type="entry name" value="M23_peptidase"/>
    <property type="match status" value="1"/>
</dbReference>
<accession>A0A926N5W1</accession>
<dbReference type="AlphaFoldDB" id="A0A926N5W1"/>
<keyword evidence="1" id="KW-0812">Transmembrane</keyword>
<keyword evidence="4" id="KW-1185">Reference proteome</keyword>
<reference evidence="3" key="1">
    <citation type="submission" date="2020-09" db="EMBL/GenBank/DDBJ databases">
        <title>A novel bacterium of genus Hazenella, isolated from South China Sea.</title>
        <authorList>
            <person name="Huang H."/>
            <person name="Mo K."/>
            <person name="Hu Y."/>
        </authorList>
    </citation>
    <scope>NUCLEOTIDE SEQUENCE</scope>
    <source>
        <strain evidence="3">IB182357</strain>
    </source>
</reference>
<evidence type="ECO:0000313" key="3">
    <source>
        <dbReference type="EMBL" id="MBD1372169.1"/>
    </source>
</evidence>
<gene>
    <name evidence="3" type="ORF">IC620_07310</name>
</gene>
<dbReference type="Pfam" id="PF01551">
    <property type="entry name" value="Peptidase_M23"/>
    <property type="match status" value="1"/>
</dbReference>
<dbReference type="EMBL" id="JACXAH010000008">
    <property type="protein sequence ID" value="MBD1372169.1"/>
    <property type="molecule type" value="Genomic_DNA"/>
</dbReference>
<dbReference type="InterPro" id="IPR011055">
    <property type="entry name" value="Dup_hybrid_motif"/>
</dbReference>
<dbReference type="PANTHER" id="PTHR21666">
    <property type="entry name" value="PEPTIDASE-RELATED"/>
    <property type="match status" value="1"/>
</dbReference>
<dbReference type="Proteomes" id="UP000661691">
    <property type="component" value="Unassembled WGS sequence"/>
</dbReference>